<evidence type="ECO:0000313" key="3">
    <source>
        <dbReference type="Proteomes" id="UP001055804"/>
    </source>
</evidence>
<dbReference type="RefSeq" id="WP_269333377.1">
    <property type="nucleotide sequence ID" value="NZ_JAMZFT010000003.1"/>
</dbReference>
<feature type="domain" description="DUF2264" evidence="1">
    <location>
        <begin position="19"/>
        <end position="365"/>
    </location>
</feature>
<dbReference type="InterPro" id="IPR049349">
    <property type="entry name" value="DUF2264_N"/>
</dbReference>
<dbReference type="AlphaFoldDB" id="A0A9J6PMW7"/>
<reference evidence="2" key="1">
    <citation type="submission" date="2022-06" db="EMBL/GenBank/DDBJ databases">
        <title>Isolation and Genomics of Futiania mangrovii gen. nov., sp. nov., a Rare and Metabolically-versatile member in the Class Alphaproteobacteria.</title>
        <authorList>
            <person name="Liu L."/>
            <person name="Huang W.-C."/>
            <person name="Pan J."/>
            <person name="Li J."/>
            <person name="Huang Y."/>
            <person name="Du H."/>
            <person name="Liu Y."/>
            <person name="Li M."/>
        </authorList>
    </citation>
    <scope>NUCLEOTIDE SEQUENCE</scope>
    <source>
        <strain evidence="2">FT118</strain>
    </source>
</reference>
<dbReference type="InterPro" id="IPR016624">
    <property type="entry name" value="UCP014753"/>
</dbReference>
<accession>A0A9J6PMW7</accession>
<keyword evidence="3" id="KW-1185">Reference proteome</keyword>
<evidence type="ECO:0000313" key="2">
    <source>
        <dbReference type="EMBL" id="MCP1337410.1"/>
    </source>
</evidence>
<dbReference type="PANTHER" id="PTHR35339:SF4">
    <property type="entry name" value="LINALOOL DEHYDRATASE_ISOMERASE DOMAIN-CONTAINING PROTEIN"/>
    <property type="match status" value="1"/>
</dbReference>
<evidence type="ECO:0000259" key="1">
    <source>
        <dbReference type="Pfam" id="PF10022"/>
    </source>
</evidence>
<dbReference type="PANTHER" id="PTHR35339">
    <property type="entry name" value="LINALOOL DEHYDRATASE_ISOMERASE DOMAIN-CONTAINING PROTEIN"/>
    <property type="match status" value="1"/>
</dbReference>
<dbReference type="PIRSF" id="PIRSF014753">
    <property type="entry name" value="UCP014753"/>
    <property type="match status" value="1"/>
</dbReference>
<comment type="caution">
    <text evidence="2">The sequence shown here is derived from an EMBL/GenBank/DDBJ whole genome shotgun (WGS) entry which is preliminary data.</text>
</comment>
<sequence>MSGSRHVTERFATPDGPGRDVYLALTADLLDGFLEAARPEGSGADLPGWPSGNGRRADRMEAFSRLAPALAAVHASRVGHDASLPGHDADGVRAVLVRGIAAGTDPASPGYWGPLQDGGQVLCEASDIALTLWLGRDWLPDALGAEARTHLADWLAGGIGAPVEDNNWHLFPATLAAVLTRIGWGDHAAEADLRLARIALFRAGGGLYRDGPEGPVDSYSAWGFAYNLGFLEDVLGAEAPGWIAEDRHAAAPAWAHMIGPKGWPAFGRSLHYRMGLSAPLSMGAMLGDPGLAPGLARRAADALWSHFAAKGALKGRRLTQGYWGDDPDLVEGYSGPASPLWSLRSLIPLLALPASHAVWAAPPVPLPVEQDDYEVPFGETGWRIVGEHASGRVTLVTTNEGPDRPFRRPGPLEKLKARFRGTLYRPDNDAARYGRARYVSDRPFFLD</sequence>
<proteinExistence type="predicted"/>
<dbReference type="Proteomes" id="UP001055804">
    <property type="component" value="Unassembled WGS sequence"/>
</dbReference>
<protein>
    <submittedName>
        <fullName evidence="2">DUF2264 domain-containing protein</fullName>
    </submittedName>
</protein>
<dbReference type="Pfam" id="PF10022">
    <property type="entry name" value="DUF2264"/>
    <property type="match status" value="1"/>
</dbReference>
<organism evidence="2 3">
    <name type="scientific">Futiania mangrovi</name>
    <dbReference type="NCBI Taxonomy" id="2959716"/>
    <lineage>
        <taxon>Bacteria</taxon>
        <taxon>Pseudomonadati</taxon>
        <taxon>Pseudomonadota</taxon>
        <taxon>Alphaproteobacteria</taxon>
        <taxon>Futianiales</taxon>
        <taxon>Futianiaceae</taxon>
        <taxon>Futiania</taxon>
    </lineage>
</organism>
<gene>
    <name evidence="2" type="ORF">NJQ99_13390</name>
</gene>
<dbReference type="EMBL" id="JAMZFT010000003">
    <property type="protein sequence ID" value="MCP1337410.1"/>
    <property type="molecule type" value="Genomic_DNA"/>
</dbReference>
<name>A0A9J6PMW7_9PROT</name>